<dbReference type="InterPro" id="IPR029056">
    <property type="entry name" value="Ribokinase-like"/>
</dbReference>
<reference evidence="9" key="1">
    <citation type="submission" date="2016-10" db="EMBL/GenBank/DDBJ databases">
        <authorList>
            <person name="Varghese N."/>
            <person name="Submissions S."/>
        </authorList>
    </citation>
    <scope>NUCLEOTIDE SEQUENCE [LARGE SCALE GENOMIC DNA]</scope>
    <source>
        <strain evidence="9">MO64</strain>
    </source>
</reference>
<dbReference type="PANTHER" id="PTHR20858">
    <property type="entry name" value="PHOSPHOMETHYLPYRIMIDINE KINASE"/>
    <property type="match status" value="1"/>
</dbReference>
<evidence type="ECO:0000256" key="2">
    <source>
        <dbReference type="ARBA" id="ARBA00012135"/>
    </source>
</evidence>
<dbReference type="RefSeq" id="WP_092700409.1">
    <property type="nucleotide sequence ID" value="NZ_FOSR01000001.1"/>
</dbReference>
<proteinExistence type="predicted"/>
<dbReference type="FunFam" id="3.40.1190.20:FF:000003">
    <property type="entry name" value="Phosphomethylpyrimidine kinase ThiD"/>
    <property type="match status" value="1"/>
</dbReference>
<dbReference type="Proteomes" id="UP000198725">
    <property type="component" value="Unassembled WGS sequence"/>
</dbReference>
<evidence type="ECO:0000256" key="4">
    <source>
        <dbReference type="ARBA" id="ARBA00022741"/>
    </source>
</evidence>
<dbReference type="GO" id="GO:0009229">
    <property type="term" value="P:thiamine diphosphate biosynthetic process"/>
    <property type="evidence" value="ECO:0007669"/>
    <property type="project" value="UniProtKB-UniPathway"/>
</dbReference>
<evidence type="ECO:0000256" key="6">
    <source>
        <dbReference type="ARBA" id="ARBA00022840"/>
    </source>
</evidence>
<protein>
    <recommendedName>
        <fullName evidence="2">hydroxymethylpyrimidine kinase</fullName>
        <ecNumber evidence="2">2.7.1.49</ecNumber>
    </recommendedName>
</protein>
<dbReference type="UniPathway" id="UPA00060">
    <property type="reaction ID" value="UER00138"/>
</dbReference>
<evidence type="ECO:0000313" key="9">
    <source>
        <dbReference type="Proteomes" id="UP000198725"/>
    </source>
</evidence>
<keyword evidence="9" id="KW-1185">Reference proteome</keyword>
<dbReference type="AlphaFoldDB" id="A0A1I3XR86"/>
<dbReference type="NCBIfam" id="TIGR00097">
    <property type="entry name" value="HMP-P_kinase"/>
    <property type="match status" value="1"/>
</dbReference>
<dbReference type="GO" id="GO:0005829">
    <property type="term" value="C:cytosol"/>
    <property type="evidence" value="ECO:0007669"/>
    <property type="project" value="TreeGrafter"/>
</dbReference>
<dbReference type="InterPro" id="IPR013749">
    <property type="entry name" value="PM/HMP-P_kinase-1"/>
</dbReference>
<dbReference type="GO" id="GO:0008972">
    <property type="term" value="F:phosphomethylpyrimidine kinase activity"/>
    <property type="evidence" value="ECO:0007669"/>
    <property type="project" value="InterPro"/>
</dbReference>
<evidence type="ECO:0000256" key="1">
    <source>
        <dbReference type="ARBA" id="ARBA00004948"/>
    </source>
</evidence>
<dbReference type="Pfam" id="PF08543">
    <property type="entry name" value="Phos_pyr_kin"/>
    <property type="match status" value="1"/>
</dbReference>
<dbReference type="GO" id="GO:0008902">
    <property type="term" value="F:hydroxymethylpyrimidine kinase activity"/>
    <property type="evidence" value="ECO:0007669"/>
    <property type="project" value="UniProtKB-EC"/>
</dbReference>
<keyword evidence="5 8" id="KW-0418">Kinase</keyword>
<sequence length="261" mass="27208">MSHTTPRIALTIAGSDSGGGAGIQADLKTFHARGVHGLSAITAVTSQNTRGVTAVHAVPLAHVRQQIAAVFDDFPIGAVKTGMLGSAGIVRLVAREMRRRQPAWLVVDPVMIATSGARLLTQDAVAAMLDELVPLADILTPNLPEAEALLGQPIKTANDFDAAGAALLALGARAVLLKGGHGTGREVVDRYYDARGRLDIRHPRLPREGHGTGCTLASAMAAELAKGRSPRTAVRLASAYVHKALANGYQPGGGQLDVLRH</sequence>
<dbReference type="GO" id="GO:0009228">
    <property type="term" value="P:thiamine biosynthetic process"/>
    <property type="evidence" value="ECO:0007669"/>
    <property type="project" value="InterPro"/>
</dbReference>
<dbReference type="GO" id="GO:0005524">
    <property type="term" value="F:ATP binding"/>
    <property type="evidence" value="ECO:0007669"/>
    <property type="project" value="UniProtKB-KW"/>
</dbReference>
<organism evidence="8 9">
    <name type="scientific">Rhodanobacter glycinis</name>
    <dbReference type="NCBI Taxonomy" id="582702"/>
    <lineage>
        <taxon>Bacteria</taxon>
        <taxon>Pseudomonadati</taxon>
        <taxon>Pseudomonadota</taxon>
        <taxon>Gammaproteobacteria</taxon>
        <taxon>Lysobacterales</taxon>
        <taxon>Rhodanobacteraceae</taxon>
        <taxon>Rhodanobacter</taxon>
    </lineage>
</organism>
<dbReference type="CDD" id="cd01169">
    <property type="entry name" value="HMPP_kinase"/>
    <property type="match status" value="1"/>
</dbReference>
<dbReference type="SUPFAM" id="SSF53613">
    <property type="entry name" value="Ribokinase-like"/>
    <property type="match status" value="1"/>
</dbReference>
<name>A0A1I3XR86_9GAMM</name>
<feature type="domain" description="Pyridoxamine kinase/Phosphomethylpyrimidine kinase" evidence="7">
    <location>
        <begin position="16"/>
        <end position="255"/>
    </location>
</feature>
<evidence type="ECO:0000313" key="8">
    <source>
        <dbReference type="EMBL" id="SFK22157.1"/>
    </source>
</evidence>
<accession>A0A1I3XR86</accession>
<dbReference type="PANTHER" id="PTHR20858:SF17">
    <property type="entry name" value="HYDROXYMETHYLPYRIMIDINE_PHOSPHOMETHYLPYRIMIDINE KINASE THI20-RELATED"/>
    <property type="match status" value="1"/>
</dbReference>
<keyword evidence="3" id="KW-0808">Transferase</keyword>
<dbReference type="Gene3D" id="3.40.1190.20">
    <property type="match status" value="1"/>
</dbReference>
<keyword evidence="4" id="KW-0547">Nucleotide-binding</keyword>
<dbReference type="EMBL" id="FOSR01000001">
    <property type="protein sequence ID" value="SFK22157.1"/>
    <property type="molecule type" value="Genomic_DNA"/>
</dbReference>
<evidence type="ECO:0000256" key="5">
    <source>
        <dbReference type="ARBA" id="ARBA00022777"/>
    </source>
</evidence>
<gene>
    <name evidence="8" type="ORF">SAMN05192579_101122</name>
</gene>
<evidence type="ECO:0000259" key="7">
    <source>
        <dbReference type="Pfam" id="PF08543"/>
    </source>
</evidence>
<dbReference type="EC" id="2.7.1.49" evidence="2"/>
<evidence type="ECO:0000256" key="3">
    <source>
        <dbReference type="ARBA" id="ARBA00022679"/>
    </source>
</evidence>
<dbReference type="InterPro" id="IPR004399">
    <property type="entry name" value="HMP/HMP-P_kinase_dom"/>
</dbReference>
<keyword evidence="6" id="KW-0067">ATP-binding</keyword>
<comment type="pathway">
    <text evidence="1">Cofactor biosynthesis; thiamine diphosphate biosynthesis.</text>
</comment>